<name>A0A7X6KYH4_9CELL</name>
<reference evidence="3 4" key="1">
    <citation type="submission" date="2020-04" db="EMBL/GenBank/DDBJ databases">
        <title>MicrobeNet Type strains.</title>
        <authorList>
            <person name="Nicholson A.C."/>
        </authorList>
    </citation>
    <scope>NUCLEOTIDE SEQUENCE [LARGE SCALE GENOMIC DNA]</scope>
    <source>
        <strain evidence="3 4">ATCC BAA-788</strain>
    </source>
</reference>
<dbReference type="AlphaFoldDB" id="A0A7X6KYH4"/>
<dbReference type="InterPro" id="IPR005094">
    <property type="entry name" value="Endonuclease_MobA/VirD2"/>
</dbReference>
<evidence type="ECO:0000313" key="4">
    <source>
        <dbReference type="Proteomes" id="UP000581206"/>
    </source>
</evidence>
<accession>A0A7X6KYH4</accession>
<evidence type="ECO:0000313" key="3">
    <source>
        <dbReference type="EMBL" id="NKY24395.1"/>
    </source>
</evidence>
<gene>
    <name evidence="3" type="ORF">HGA03_17175</name>
</gene>
<evidence type="ECO:0000259" key="2">
    <source>
        <dbReference type="Pfam" id="PF03432"/>
    </source>
</evidence>
<proteinExistence type="predicted"/>
<feature type="compositionally biased region" description="Low complexity" evidence="1">
    <location>
        <begin position="487"/>
        <end position="496"/>
    </location>
</feature>
<sequence length="536" mass="58402">MMPNVTRGGRMPGLLVYLAGDGRHNEHRDQHVVAGDPALMAWHADEQLDRASALAIAKHLDAPSRVFGTEVNAPLYEWSEERQQRVKVGYGDAHVWHCSLSLRAEEGVLPDSTWSQIAEDFVRQMGFTDDSGKAPCRWVAIRHGVSQAGNDHVHIAVNLVREDGTKATTWNDFRRAQEISGRLEKAYGLQVLESRELGLGSRGVRPAELGRAESRSARDTQRAALARRVRASATASRDEAEFVRRLRREGLLARPRYAAGRDDVVLGYSVALRPNAGERPVWFGGGTLAKDLTLPRLRSTWPDSPQTASDAVAEWTAAGRGQRPVRPGIEVDAPDPRLWDQYAEQIGELNERLRSVAPDDTATWTQVARETSGAFAAWSLRTEAEPGPLADASDALARYAQVRAGSAPSKQITTPAILGLSRVLLVAADRGQSRTSQAYMVRQLANTLHALFQMQQAMRHAQAAAVTEWAVRERLAVVAARSAAPAAARPAPVPGALSVEQATGGAGPRLRSPLPNPLEPRPRTTSAAQRDDGIER</sequence>
<feature type="domain" description="MobA/VirD2-like nuclease" evidence="2">
    <location>
        <begin position="75"/>
        <end position="189"/>
    </location>
</feature>
<dbReference type="Pfam" id="PF03432">
    <property type="entry name" value="Relaxase"/>
    <property type="match status" value="1"/>
</dbReference>
<dbReference type="EMBL" id="JAAXOX010000014">
    <property type="protein sequence ID" value="NKY24395.1"/>
    <property type="molecule type" value="Genomic_DNA"/>
</dbReference>
<evidence type="ECO:0000256" key="1">
    <source>
        <dbReference type="SAM" id="MobiDB-lite"/>
    </source>
</evidence>
<dbReference type="Proteomes" id="UP000581206">
    <property type="component" value="Unassembled WGS sequence"/>
</dbReference>
<organism evidence="3 4">
    <name type="scientific">Cellulomonas denverensis</name>
    <dbReference type="NCBI Taxonomy" id="264297"/>
    <lineage>
        <taxon>Bacteria</taxon>
        <taxon>Bacillati</taxon>
        <taxon>Actinomycetota</taxon>
        <taxon>Actinomycetes</taxon>
        <taxon>Micrococcales</taxon>
        <taxon>Cellulomonadaceae</taxon>
        <taxon>Cellulomonas</taxon>
    </lineage>
</organism>
<keyword evidence="4" id="KW-1185">Reference proteome</keyword>
<protein>
    <submittedName>
        <fullName evidence="3">Relaxase/mobilization nuclease domain-containing protein</fullName>
    </submittedName>
</protein>
<comment type="caution">
    <text evidence="3">The sequence shown here is derived from an EMBL/GenBank/DDBJ whole genome shotgun (WGS) entry which is preliminary data.</text>
</comment>
<feature type="region of interest" description="Disordered" evidence="1">
    <location>
        <begin position="487"/>
        <end position="536"/>
    </location>
</feature>